<name>A0ABT7ETV8_9GAMM</name>
<dbReference type="Proteomes" id="UP001231915">
    <property type="component" value="Unassembled WGS sequence"/>
</dbReference>
<dbReference type="EMBL" id="JASJUT010000019">
    <property type="protein sequence ID" value="MDK2598492.1"/>
    <property type="molecule type" value="Genomic_DNA"/>
</dbReference>
<comment type="caution">
    <text evidence="2">The sequence shown here is derived from an EMBL/GenBank/DDBJ whole genome shotgun (WGS) entry which is preliminary data.</text>
</comment>
<dbReference type="Pfam" id="PF22818">
    <property type="entry name" value="ApeI-like"/>
    <property type="match status" value="1"/>
</dbReference>
<organism evidence="2 3">
    <name type="scientific">Pseudoalteromonas obscura</name>
    <dbReference type="NCBI Taxonomy" id="3048491"/>
    <lineage>
        <taxon>Bacteria</taxon>
        <taxon>Pseudomonadati</taxon>
        <taxon>Pseudomonadota</taxon>
        <taxon>Gammaproteobacteria</taxon>
        <taxon>Alteromonadales</taxon>
        <taxon>Pseudoalteromonadaceae</taxon>
        <taxon>Pseudoalteromonas</taxon>
    </lineage>
</organism>
<dbReference type="Gene3D" id="3.10.129.10">
    <property type="entry name" value="Hotdog Thioesterase"/>
    <property type="match status" value="1"/>
</dbReference>
<gene>
    <name evidence="2" type="ORF">QNM18_25890</name>
</gene>
<protein>
    <submittedName>
        <fullName evidence="2">Thioester dehydrase</fullName>
    </submittedName>
</protein>
<dbReference type="PIRSF" id="PIRSF030962">
    <property type="entry name" value="Dehydrase_ECs4332_prd"/>
    <property type="match status" value="1"/>
</dbReference>
<keyword evidence="3" id="KW-1185">Reference proteome</keyword>
<dbReference type="RefSeq" id="WP_211012650.1">
    <property type="nucleotide sequence ID" value="NZ_JASJUT010000019.1"/>
</dbReference>
<evidence type="ECO:0000313" key="3">
    <source>
        <dbReference type="Proteomes" id="UP001231915"/>
    </source>
</evidence>
<dbReference type="InterPro" id="IPR016962">
    <property type="entry name" value="Dehydrase_ECs4332_prd"/>
</dbReference>
<proteinExistence type="predicted"/>
<evidence type="ECO:0000313" key="2">
    <source>
        <dbReference type="EMBL" id="MDK2598492.1"/>
    </source>
</evidence>
<sequence>MNNLTTHPEMLNVTKDEDTVTLLLNVTENISYFQGHFPDAPILAGVVQLDWAVNYAREHFVLTSAEVEEVQVLKFQNVIVPNSLITLRLIQKSPTKVVFEYESDKGSHASGRIVFEGA</sequence>
<evidence type="ECO:0000259" key="1">
    <source>
        <dbReference type="Pfam" id="PF22818"/>
    </source>
</evidence>
<dbReference type="SUPFAM" id="SSF54637">
    <property type="entry name" value="Thioesterase/thiol ester dehydrase-isomerase"/>
    <property type="match status" value="1"/>
</dbReference>
<accession>A0ABT7ETV8</accession>
<dbReference type="InterPro" id="IPR029069">
    <property type="entry name" value="HotDog_dom_sf"/>
</dbReference>
<dbReference type="InterPro" id="IPR054545">
    <property type="entry name" value="ApeI-like"/>
</dbReference>
<reference evidence="2 3" key="1">
    <citation type="submission" date="2023-05" db="EMBL/GenBank/DDBJ databases">
        <title>Pseudoalteromonas ardens sp. nov., Pseudoalteromonas obscura sp. nov., and Pseudoalteromonas umbrosa sp. nov., isolated from the coral Montipora capitata.</title>
        <authorList>
            <person name="Thomas E.M."/>
            <person name="Smith E.M."/>
            <person name="Papke E."/>
            <person name="Shlafstein M.D."/>
            <person name="Oline D.K."/>
            <person name="Videau P."/>
            <person name="Saw J.H."/>
            <person name="Strangman W.K."/>
            <person name="Ushijima B."/>
        </authorList>
    </citation>
    <scope>NUCLEOTIDE SEQUENCE [LARGE SCALE GENOMIC DNA]</scope>
    <source>
        <strain evidence="2 3">P94</strain>
    </source>
</reference>
<feature type="domain" description="ApeI dehydratase-like" evidence="1">
    <location>
        <begin position="14"/>
        <end position="112"/>
    </location>
</feature>